<dbReference type="OrthoDB" id="9769447at2"/>
<protein>
    <submittedName>
        <fullName evidence="3">Ldh family oxidoreductase</fullName>
    </submittedName>
</protein>
<dbReference type="PANTHER" id="PTHR11091:SF0">
    <property type="entry name" value="MALATE DEHYDROGENASE"/>
    <property type="match status" value="1"/>
</dbReference>
<evidence type="ECO:0000313" key="4">
    <source>
        <dbReference type="Proteomes" id="UP000318102"/>
    </source>
</evidence>
<organism evidence="3 4">
    <name type="scientific">Paenibacillus agilis</name>
    <dbReference type="NCBI Taxonomy" id="3020863"/>
    <lineage>
        <taxon>Bacteria</taxon>
        <taxon>Bacillati</taxon>
        <taxon>Bacillota</taxon>
        <taxon>Bacilli</taxon>
        <taxon>Bacillales</taxon>
        <taxon>Paenibacillaceae</taxon>
        <taxon>Paenibacillus</taxon>
    </lineage>
</organism>
<dbReference type="Gene3D" id="3.30.1370.60">
    <property type="entry name" value="Hypothetical oxidoreductase yiak, domain 2"/>
    <property type="match status" value="1"/>
</dbReference>
<keyword evidence="4" id="KW-1185">Reference proteome</keyword>
<keyword evidence="2" id="KW-0560">Oxidoreductase</keyword>
<reference evidence="3 4" key="1">
    <citation type="submission" date="2019-07" db="EMBL/GenBank/DDBJ databases">
        <authorList>
            <person name="Kim J."/>
        </authorList>
    </citation>
    <scope>NUCLEOTIDE SEQUENCE [LARGE SCALE GENOMIC DNA]</scope>
    <source>
        <strain evidence="3 4">N4</strain>
    </source>
</reference>
<dbReference type="GO" id="GO:0016491">
    <property type="term" value="F:oxidoreductase activity"/>
    <property type="evidence" value="ECO:0007669"/>
    <property type="project" value="UniProtKB-KW"/>
</dbReference>
<comment type="caution">
    <text evidence="3">The sequence shown here is derived from an EMBL/GenBank/DDBJ whole genome shotgun (WGS) entry which is preliminary data.</text>
</comment>
<comment type="similarity">
    <text evidence="1">Belongs to the LDH2/MDH2 oxidoreductase family.</text>
</comment>
<dbReference type="Pfam" id="PF02615">
    <property type="entry name" value="Ldh_2"/>
    <property type="match status" value="1"/>
</dbReference>
<dbReference type="AlphaFoldDB" id="A0A559J3D9"/>
<dbReference type="PANTHER" id="PTHR11091">
    <property type="entry name" value="OXIDOREDUCTASE-RELATED"/>
    <property type="match status" value="1"/>
</dbReference>
<dbReference type="RefSeq" id="WP_144991513.1">
    <property type="nucleotide sequence ID" value="NZ_VNJK01000001.1"/>
</dbReference>
<accession>A0A559J3D9</accession>
<dbReference type="InterPro" id="IPR043144">
    <property type="entry name" value="Mal/L-sulf/L-lact_DH-like_ah"/>
</dbReference>
<dbReference type="InterPro" id="IPR036111">
    <property type="entry name" value="Mal/L-sulfo/L-lacto_DH-like_sf"/>
</dbReference>
<dbReference type="Proteomes" id="UP000318102">
    <property type="component" value="Unassembled WGS sequence"/>
</dbReference>
<name>A0A559J3D9_9BACL</name>
<evidence type="ECO:0000256" key="1">
    <source>
        <dbReference type="ARBA" id="ARBA00006056"/>
    </source>
</evidence>
<gene>
    <name evidence="3" type="ORF">FPZ44_15910</name>
</gene>
<evidence type="ECO:0000256" key="2">
    <source>
        <dbReference type="ARBA" id="ARBA00023002"/>
    </source>
</evidence>
<dbReference type="InterPro" id="IPR043143">
    <property type="entry name" value="Mal/L-sulf/L-lact_DH-like_NADP"/>
</dbReference>
<dbReference type="Gene3D" id="1.10.1530.10">
    <property type="match status" value="1"/>
</dbReference>
<dbReference type="SUPFAM" id="SSF89733">
    <property type="entry name" value="L-sulfolactate dehydrogenase-like"/>
    <property type="match status" value="1"/>
</dbReference>
<dbReference type="EMBL" id="VNJK01000001">
    <property type="protein sequence ID" value="TVX94408.1"/>
    <property type="molecule type" value="Genomic_DNA"/>
</dbReference>
<evidence type="ECO:0000313" key="3">
    <source>
        <dbReference type="EMBL" id="TVX94408.1"/>
    </source>
</evidence>
<dbReference type="InterPro" id="IPR003767">
    <property type="entry name" value="Malate/L-lactate_DH-like"/>
</dbReference>
<sequence length="380" mass="40279">MTGSQITQQQAEVVYVQSEPLHQFVTQVFQACGVSESYSHTAADVLCYADEKGFDTHGITNLDRIYVARLQDGRINPQAEFAIETETLGTATLDAKQGLGLVAGARAMELAIEKARATGIGCVVVRNSSHFGSAGYYTAQALDAGMIGIAMTNLGSQTIARPLNGTVNMLGTNPIAVSAPAQHLPPFVLDMSTTVVATGKIRAAKLRGESIPEGWLIDDAGNPVIDPQAYEDGTGHLQMLGGSLATGGAKGYGLALVVDILCGILSGSQVGPSPQLLEKDGVSHAKEDQNIGHFFLAIQIDAFRPLLEFGTHMDSMLQTLLDCPTPSPEKKVVYPGYLEAQRSSSPVGIPLDVHVYEQLLDLANKLNIAAPEREAIIPNV</sequence>
<proteinExistence type="inferred from homology"/>